<dbReference type="AlphaFoldDB" id="Q0UXX3"/>
<reference evidence="2" key="1">
    <citation type="journal article" date="2007" name="Plant Cell">
        <title>Dothideomycete-plant interactions illuminated by genome sequencing and EST analysis of the wheat pathogen Stagonospora nodorum.</title>
        <authorList>
            <person name="Hane J.K."/>
            <person name="Lowe R.G."/>
            <person name="Solomon P.S."/>
            <person name="Tan K.C."/>
            <person name="Schoch C.L."/>
            <person name="Spatafora J.W."/>
            <person name="Crous P.W."/>
            <person name="Kodira C."/>
            <person name="Birren B.W."/>
            <person name="Galagan J.E."/>
            <person name="Torriani S.F."/>
            <person name="McDonald B.A."/>
            <person name="Oliver R.P."/>
        </authorList>
    </citation>
    <scope>NUCLEOTIDE SEQUENCE [LARGE SCALE GENOMIC DNA]</scope>
    <source>
        <strain evidence="2">SN15 / ATCC MYA-4574 / FGSC 10173</strain>
    </source>
</reference>
<accession>Q0UXX3</accession>
<evidence type="ECO:0000313" key="2">
    <source>
        <dbReference type="Proteomes" id="UP000001055"/>
    </source>
</evidence>
<name>Q0UXX3_PHANO</name>
<dbReference type="RefSeq" id="XP_001793959.1">
    <property type="nucleotide sequence ID" value="XM_001793907.1"/>
</dbReference>
<gene>
    <name evidence="1" type="ORF">SNOG_03391</name>
</gene>
<dbReference type="Proteomes" id="UP000001055">
    <property type="component" value="Unassembled WGS sequence"/>
</dbReference>
<dbReference type="EMBL" id="CH445329">
    <property type="protein sequence ID" value="EAT88596.1"/>
    <property type="molecule type" value="Genomic_DNA"/>
</dbReference>
<organism evidence="1 2">
    <name type="scientific">Phaeosphaeria nodorum (strain SN15 / ATCC MYA-4574 / FGSC 10173)</name>
    <name type="common">Glume blotch fungus</name>
    <name type="synonym">Parastagonospora nodorum</name>
    <dbReference type="NCBI Taxonomy" id="321614"/>
    <lineage>
        <taxon>Eukaryota</taxon>
        <taxon>Fungi</taxon>
        <taxon>Dikarya</taxon>
        <taxon>Ascomycota</taxon>
        <taxon>Pezizomycotina</taxon>
        <taxon>Dothideomycetes</taxon>
        <taxon>Pleosporomycetidae</taxon>
        <taxon>Pleosporales</taxon>
        <taxon>Pleosporineae</taxon>
        <taxon>Phaeosphaeriaceae</taxon>
        <taxon>Parastagonospora</taxon>
    </lineage>
</organism>
<sequence>MPLVCRAIPKISQRDPRDTLDYVAEVPEEEATAPTNFRLWLWFCEEPE</sequence>
<proteinExistence type="predicted"/>
<protein>
    <submittedName>
        <fullName evidence="1">Uncharacterized protein</fullName>
    </submittedName>
</protein>
<dbReference type="GeneID" id="5970822"/>
<evidence type="ECO:0000313" key="1">
    <source>
        <dbReference type="EMBL" id="EAT88596.1"/>
    </source>
</evidence>
<dbReference type="KEGG" id="pno:SNOG_03391"/>
<dbReference type="InParanoid" id="Q0UXX3"/>